<dbReference type="EMBL" id="CAXAMM010037224">
    <property type="protein sequence ID" value="CAK9076856.1"/>
    <property type="molecule type" value="Genomic_DNA"/>
</dbReference>
<keyword evidence="2" id="KW-1185">Reference proteome</keyword>
<feature type="non-terminal residue" evidence="1">
    <location>
        <position position="611"/>
    </location>
</feature>
<evidence type="ECO:0000313" key="1">
    <source>
        <dbReference type="EMBL" id="CAK9076856.1"/>
    </source>
</evidence>
<reference evidence="1 2" key="1">
    <citation type="submission" date="2024-02" db="EMBL/GenBank/DDBJ databases">
        <authorList>
            <person name="Chen Y."/>
            <person name="Shah S."/>
            <person name="Dougan E. K."/>
            <person name="Thang M."/>
            <person name="Chan C."/>
        </authorList>
    </citation>
    <scope>NUCLEOTIDE SEQUENCE [LARGE SCALE GENOMIC DNA]</scope>
</reference>
<comment type="caution">
    <text evidence="1">The sequence shown here is derived from an EMBL/GenBank/DDBJ whole genome shotgun (WGS) entry which is preliminary data.</text>
</comment>
<dbReference type="Proteomes" id="UP001642464">
    <property type="component" value="Unassembled WGS sequence"/>
</dbReference>
<sequence>MVLAGSLFECLSEDGKGEVKKGGCKLEIALPMLKVTVTMLKVTVTMMEVIVTTTSMNDINDGFIYVTEHVAHIRKIDGSLVPVLPMNLSWQMQQPMLTLSIDQGGVGMAAAAFLLKDHMLHTRCDKIHRVVRDYKLAIGHAADGLFLKAQLHSGYVFSINYRPFNKGNFFERKKDMVGNTAGAFPLAVKIMTPKLDTPVLMLQMATGPLWTWYTRQVKKVKTQFDAIDYAISMVLPLEGWSWMGEEHLRDLAKVLCSEEVSKFNCENDSLSALKIFELIMQLLAGRTWSLAVRRALPPEQYAGVLSPEKEVRKTSLELLRKHHECLLKWEDDVASDPSLKESVVAQQLQENVCFAVNRPARLMMDAIESIDYDHRRLRGYGHKTSVVLGQNHKEAGEHLLQTLIQTFPDNKIVEDFHNALRLEARGNKNNKLTPSTMQSVCMNSGVLESRGVSHQAEVSESEFIQALGSVKRVKEMYFSKAHVLPEECISICSTRSWSAFTEESLETGAAAWAWLQFQSQTLSVFGNLKATSGVFSKVARRGLVFQLEDTVSSPPQFSLGHADWGVLMWPLELYDSDDEVEYYTLQCDVEAKAKCEFLHDPQEWKVVEMEP</sequence>
<organism evidence="1 2">
    <name type="scientific">Durusdinium trenchii</name>
    <dbReference type="NCBI Taxonomy" id="1381693"/>
    <lineage>
        <taxon>Eukaryota</taxon>
        <taxon>Sar</taxon>
        <taxon>Alveolata</taxon>
        <taxon>Dinophyceae</taxon>
        <taxon>Suessiales</taxon>
        <taxon>Symbiodiniaceae</taxon>
        <taxon>Durusdinium</taxon>
    </lineage>
</organism>
<accession>A0ABP0PLF4</accession>
<proteinExistence type="predicted"/>
<protein>
    <submittedName>
        <fullName evidence="1">Uncharacterized protein</fullName>
    </submittedName>
</protein>
<gene>
    <name evidence="1" type="ORF">SCF082_LOCUS36974</name>
</gene>
<name>A0ABP0PLF4_9DINO</name>
<evidence type="ECO:0000313" key="2">
    <source>
        <dbReference type="Proteomes" id="UP001642464"/>
    </source>
</evidence>